<reference evidence="2 3" key="1">
    <citation type="submission" date="2019-02" db="EMBL/GenBank/DDBJ databases">
        <title>Genomic Encyclopedia of Type Strains, Phase IV (KMG-IV): sequencing the most valuable type-strain genomes for metagenomic binning, comparative biology and taxonomic classification.</title>
        <authorList>
            <person name="Goeker M."/>
        </authorList>
    </citation>
    <scope>NUCLEOTIDE SEQUENCE [LARGE SCALE GENOMIC DNA]</scope>
    <source>
        <strain evidence="2 3">DSM 28825</strain>
    </source>
</reference>
<feature type="domain" description="Metallo-beta-lactamase" evidence="1">
    <location>
        <begin position="38"/>
        <end position="107"/>
    </location>
</feature>
<comment type="caution">
    <text evidence="2">The sequence shown here is derived from an EMBL/GenBank/DDBJ whole genome shotgun (WGS) entry which is preliminary data.</text>
</comment>
<dbReference type="EMBL" id="SHKN01000001">
    <property type="protein sequence ID" value="RZT95778.1"/>
    <property type="molecule type" value="Genomic_DNA"/>
</dbReference>
<dbReference type="PANTHER" id="PTHR30619">
    <property type="entry name" value="DNA INTERNALIZATION/COMPETENCE PROTEIN COMEC/REC2"/>
    <property type="match status" value="1"/>
</dbReference>
<dbReference type="Gene3D" id="3.60.15.10">
    <property type="entry name" value="Ribonuclease Z/Hydroxyacylglutathione hydrolase-like"/>
    <property type="match status" value="1"/>
</dbReference>
<dbReference type="SUPFAM" id="SSF56281">
    <property type="entry name" value="Metallo-hydrolase/oxidoreductase"/>
    <property type="match status" value="1"/>
</dbReference>
<organism evidence="2 3">
    <name type="scientific">Ancylomarina subtilis</name>
    <dbReference type="NCBI Taxonomy" id="1639035"/>
    <lineage>
        <taxon>Bacteria</taxon>
        <taxon>Pseudomonadati</taxon>
        <taxon>Bacteroidota</taxon>
        <taxon>Bacteroidia</taxon>
        <taxon>Marinilabiliales</taxon>
        <taxon>Marinifilaceae</taxon>
        <taxon>Ancylomarina</taxon>
    </lineage>
</organism>
<evidence type="ECO:0000259" key="1">
    <source>
        <dbReference type="Pfam" id="PF00753"/>
    </source>
</evidence>
<evidence type="ECO:0000313" key="2">
    <source>
        <dbReference type="EMBL" id="RZT95778.1"/>
    </source>
</evidence>
<dbReference type="PANTHER" id="PTHR30619:SF1">
    <property type="entry name" value="RECOMBINATION PROTEIN 2"/>
    <property type="match status" value="1"/>
</dbReference>
<dbReference type="AlphaFoldDB" id="A0A4Q7VIJ3"/>
<sequence length="403" mass="46520">MFLSCHIGRIKHFYVGCKVGQPNCERIIQVEMINFINVGNGDAILIQTINENKHILIDGGVERNKIINSRFVKEIYSVLKENENNFLDLVVVTHSDDDHIGGILNLVGDESIERNIKKYVFHAEKYISQLTESESQNRENYSVVRKSKGAAKSSYGQDKRLTDMLEDNNEKWDRKIYLAGDEIIIGKAKLTVLSPTIEKVKKLQEFWEKEKKKLKKASQKSSSKDKSYDYSILFKDFKFKNLGKDDSETNGASIALIYEEPIIVQSEDIKEKVMGNYKALLLADSHPEVIRNSLESQLKNNESKHKFDLVKLAHHGSKNNITKELLELIDCSKFVISANANESHRHPNKETLALIINHYGKENVNFYFTNDNSKIREIFKKEDFRNFYFPERKNNKITLTYGD</sequence>
<accession>A0A4Q7VIJ3</accession>
<name>A0A4Q7VIJ3_9BACT</name>
<dbReference type="InterPro" id="IPR001279">
    <property type="entry name" value="Metallo-B-lactamas"/>
</dbReference>
<dbReference type="InterPro" id="IPR052159">
    <property type="entry name" value="Competence_DNA_uptake"/>
</dbReference>
<proteinExistence type="predicted"/>
<dbReference type="Proteomes" id="UP000293562">
    <property type="component" value="Unassembled WGS sequence"/>
</dbReference>
<keyword evidence="3" id="KW-1185">Reference proteome</keyword>
<dbReference type="Pfam" id="PF00753">
    <property type="entry name" value="Lactamase_B"/>
    <property type="match status" value="1"/>
</dbReference>
<dbReference type="InterPro" id="IPR036866">
    <property type="entry name" value="RibonucZ/Hydroxyglut_hydro"/>
</dbReference>
<evidence type="ECO:0000313" key="3">
    <source>
        <dbReference type="Proteomes" id="UP000293562"/>
    </source>
</evidence>
<gene>
    <name evidence="2" type="ORF">EV201_0403</name>
</gene>
<protein>
    <submittedName>
        <fullName evidence="2">Metallo-beta-lactamase superfamily protein</fullName>
    </submittedName>
</protein>